<evidence type="ECO:0000313" key="2">
    <source>
        <dbReference type="Proteomes" id="UP000077521"/>
    </source>
</evidence>
<comment type="caution">
    <text evidence="1">The sequence shown here is derived from an EMBL/GenBank/DDBJ whole genome shotgun (WGS) entry which is preliminary data.</text>
</comment>
<reference evidence="1" key="1">
    <citation type="submission" date="2016-04" db="EMBL/GenBank/DDBJ databases">
        <authorList>
            <person name="Nguyen H.D."/>
            <person name="Samba Siva P."/>
            <person name="Cullis J."/>
            <person name="Levesque C.A."/>
            <person name="Hambleton S."/>
        </authorList>
    </citation>
    <scope>NUCLEOTIDE SEQUENCE</scope>
    <source>
        <strain evidence="1">DAOMC 236416</strain>
    </source>
</reference>
<dbReference type="AlphaFoldDB" id="A0A177T6W1"/>
<dbReference type="EMBL" id="LWDF02000372">
    <property type="protein sequence ID" value="KAE8249716.1"/>
    <property type="molecule type" value="Genomic_DNA"/>
</dbReference>
<dbReference type="Proteomes" id="UP000077521">
    <property type="component" value="Unassembled WGS sequence"/>
</dbReference>
<gene>
    <name evidence="1" type="ORF">A4X13_0g5099</name>
</gene>
<proteinExistence type="predicted"/>
<name>A0A177T6W1_9BASI</name>
<protein>
    <submittedName>
        <fullName evidence="1">Uncharacterized protein</fullName>
    </submittedName>
</protein>
<evidence type="ECO:0000313" key="1">
    <source>
        <dbReference type="EMBL" id="KAE8249716.1"/>
    </source>
</evidence>
<organism evidence="1 2">
    <name type="scientific">Tilletia indica</name>
    <dbReference type="NCBI Taxonomy" id="43049"/>
    <lineage>
        <taxon>Eukaryota</taxon>
        <taxon>Fungi</taxon>
        <taxon>Dikarya</taxon>
        <taxon>Basidiomycota</taxon>
        <taxon>Ustilaginomycotina</taxon>
        <taxon>Exobasidiomycetes</taxon>
        <taxon>Tilletiales</taxon>
        <taxon>Tilletiaceae</taxon>
        <taxon>Tilletia</taxon>
    </lineage>
</organism>
<reference evidence="1" key="2">
    <citation type="journal article" date="2019" name="IMA Fungus">
        <title>Genome sequencing and comparison of five Tilletia species to identify candidate genes for the detection of regulated species infecting wheat.</title>
        <authorList>
            <person name="Nguyen H.D.T."/>
            <person name="Sultana T."/>
            <person name="Kesanakurti P."/>
            <person name="Hambleton S."/>
        </authorList>
    </citation>
    <scope>NUCLEOTIDE SEQUENCE</scope>
    <source>
        <strain evidence="1">DAOMC 236416</strain>
    </source>
</reference>
<accession>A0A177T6W1</accession>
<keyword evidence="2" id="KW-1185">Reference proteome</keyword>
<sequence length="223" mass="24865">MKTQKGDTIYLKTSSTPTSVSITCQQNLKDKSVKYKTSTYDHWLRPDSFKLAEFFVQTSKLPGRLAAGIASLSMVSRPTSRSSCHRFVETNVGSGIFKAVNAPLNTAAALVPVVGEVLVEQFKSRLPSLIGHPLRERNEAAVTADDVIVVDDKYDPKTQPKSTTQKVFFIKVDSKFQYGQQDGKGNGRYLVYHDAKANPILRNSRRELQAGAAWYHSRIRDEP</sequence>